<dbReference type="AlphaFoldDB" id="A0A2H1WVF5"/>
<name>A0A2H1WVF5_SPOFR</name>
<evidence type="ECO:0000313" key="1">
    <source>
        <dbReference type="EMBL" id="SOQ56394.1"/>
    </source>
</evidence>
<sequence length="65" mass="7233">MGPFTLTGSYRLGVAVESPTISHRLARSNLKADTLGADRLRDRERARDRSQSAPVRVNLVSRIIK</sequence>
<dbReference type="EMBL" id="ODYU01010960">
    <property type="protein sequence ID" value="SOQ56394.1"/>
    <property type="molecule type" value="Genomic_DNA"/>
</dbReference>
<proteinExistence type="predicted"/>
<accession>A0A2H1WVF5</accession>
<gene>
    <name evidence="1" type="ORF">SFRICE_014783</name>
</gene>
<protein>
    <submittedName>
        <fullName evidence="1">SFRICE_014783</fullName>
    </submittedName>
</protein>
<organism evidence="1">
    <name type="scientific">Spodoptera frugiperda</name>
    <name type="common">Fall armyworm</name>
    <dbReference type="NCBI Taxonomy" id="7108"/>
    <lineage>
        <taxon>Eukaryota</taxon>
        <taxon>Metazoa</taxon>
        <taxon>Ecdysozoa</taxon>
        <taxon>Arthropoda</taxon>
        <taxon>Hexapoda</taxon>
        <taxon>Insecta</taxon>
        <taxon>Pterygota</taxon>
        <taxon>Neoptera</taxon>
        <taxon>Endopterygota</taxon>
        <taxon>Lepidoptera</taxon>
        <taxon>Glossata</taxon>
        <taxon>Ditrysia</taxon>
        <taxon>Noctuoidea</taxon>
        <taxon>Noctuidae</taxon>
        <taxon>Amphipyrinae</taxon>
        <taxon>Spodoptera</taxon>
    </lineage>
</organism>
<reference evidence="1" key="1">
    <citation type="submission" date="2016-07" db="EMBL/GenBank/DDBJ databases">
        <authorList>
            <person name="Bretaudeau A."/>
        </authorList>
    </citation>
    <scope>NUCLEOTIDE SEQUENCE</scope>
    <source>
        <strain evidence="1">Rice</strain>
        <tissue evidence="1">Whole body</tissue>
    </source>
</reference>